<dbReference type="STRING" id="1777138.AWB77_05505"/>
<dbReference type="SUPFAM" id="SSF52540">
    <property type="entry name" value="P-loop containing nucleoside triphosphate hydrolases"/>
    <property type="match status" value="1"/>
</dbReference>
<evidence type="ECO:0000313" key="6">
    <source>
        <dbReference type="EMBL" id="SAK95246.1"/>
    </source>
</evidence>
<evidence type="ECO:0000313" key="7">
    <source>
        <dbReference type="Proteomes" id="UP000054903"/>
    </source>
</evidence>
<reference evidence="6" key="1">
    <citation type="submission" date="2016-01" db="EMBL/GenBank/DDBJ databases">
        <authorList>
            <person name="Peeters C."/>
        </authorList>
    </citation>
    <scope>NUCLEOTIDE SEQUENCE</scope>
    <source>
        <strain evidence="6">LMG 29320</strain>
    </source>
</reference>
<keyword evidence="4" id="KW-0067">ATP-binding</keyword>
<evidence type="ECO:0000259" key="5">
    <source>
        <dbReference type="PROSITE" id="PS50893"/>
    </source>
</evidence>
<dbReference type="PROSITE" id="PS50893">
    <property type="entry name" value="ABC_TRANSPORTER_2"/>
    <property type="match status" value="1"/>
</dbReference>
<dbReference type="InterPro" id="IPR003439">
    <property type="entry name" value="ABC_transporter-like_ATP-bd"/>
</dbReference>
<name>A0A158DM28_9BURK</name>
<dbReference type="PANTHER" id="PTHR43119">
    <property type="entry name" value="ABC TRANSPORT PROTEIN ATP-BINDING COMPONENT-RELATED"/>
    <property type="match status" value="1"/>
</dbReference>
<protein>
    <submittedName>
        <fullName evidence="6">ABC transporter, ATPase subunit</fullName>
    </submittedName>
</protein>
<proteinExistence type="predicted"/>
<evidence type="ECO:0000256" key="4">
    <source>
        <dbReference type="ARBA" id="ARBA00022840"/>
    </source>
</evidence>
<gene>
    <name evidence="6" type="ORF">AWB77_05505</name>
</gene>
<dbReference type="EMBL" id="FCNX02000016">
    <property type="protein sequence ID" value="SAK95246.1"/>
    <property type="molecule type" value="Genomic_DNA"/>
</dbReference>
<dbReference type="OrthoDB" id="4408248at2"/>
<dbReference type="PANTHER" id="PTHR43119:SF1">
    <property type="entry name" value="ABC TRANSPORTER DOMAIN-CONTAINING PROTEIN"/>
    <property type="match status" value="1"/>
</dbReference>
<dbReference type="SMART" id="SM00382">
    <property type="entry name" value="AAA"/>
    <property type="match status" value="1"/>
</dbReference>
<evidence type="ECO:0000256" key="2">
    <source>
        <dbReference type="ARBA" id="ARBA00022519"/>
    </source>
</evidence>
<dbReference type="GO" id="GO:0005524">
    <property type="term" value="F:ATP binding"/>
    <property type="evidence" value="ECO:0007669"/>
    <property type="project" value="UniProtKB-KW"/>
</dbReference>
<dbReference type="InterPro" id="IPR003593">
    <property type="entry name" value="AAA+_ATPase"/>
</dbReference>
<keyword evidence="7" id="KW-1185">Reference proteome</keyword>
<sequence>MATQITIPTSTLPDAASTELVAAHGVERRDAVRGTVLLHPADFTLRSGQRAAITGPSGSGKSVFLRTLALLDACDAGYVSWRGERIARAEIPAYRRRVAYIAQRPAMLDGTVEDNLRYPFSLKSYHDTHFDRDIAMRLAQAAGRGADFLDKFASDLSGGEAQIAALVRVLQLAPDVLLLDEPTASLDPASARSIEALVSAWFDADAARACIWVSHDPEQAARVATRHLTMNAGVLGEDTQ</sequence>
<keyword evidence="2" id="KW-0997">Cell inner membrane</keyword>
<keyword evidence="3" id="KW-0547">Nucleotide-binding</keyword>
<organism evidence="6 7">
    <name type="scientific">Caballeronia fortuita</name>
    <dbReference type="NCBI Taxonomy" id="1777138"/>
    <lineage>
        <taxon>Bacteria</taxon>
        <taxon>Pseudomonadati</taxon>
        <taxon>Pseudomonadota</taxon>
        <taxon>Betaproteobacteria</taxon>
        <taxon>Burkholderiales</taxon>
        <taxon>Burkholderiaceae</taxon>
        <taxon>Caballeronia</taxon>
    </lineage>
</organism>
<dbReference type="AlphaFoldDB" id="A0A158DM28"/>
<dbReference type="Pfam" id="PF00005">
    <property type="entry name" value="ABC_tran"/>
    <property type="match status" value="1"/>
</dbReference>
<comment type="caution">
    <text evidence="6">The sequence shown here is derived from an EMBL/GenBank/DDBJ whole genome shotgun (WGS) entry which is preliminary data.</text>
</comment>
<evidence type="ECO:0000256" key="3">
    <source>
        <dbReference type="ARBA" id="ARBA00022741"/>
    </source>
</evidence>
<dbReference type="Gene3D" id="3.40.50.300">
    <property type="entry name" value="P-loop containing nucleotide triphosphate hydrolases"/>
    <property type="match status" value="1"/>
</dbReference>
<dbReference type="RefSeq" id="WP_061137553.1">
    <property type="nucleotide sequence ID" value="NZ_FCNX02000016.1"/>
</dbReference>
<feature type="domain" description="ABC transporter" evidence="5">
    <location>
        <begin position="21"/>
        <end position="240"/>
    </location>
</feature>
<evidence type="ECO:0000256" key="1">
    <source>
        <dbReference type="ARBA" id="ARBA00022475"/>
    </source>
</evidence>
<accession>A0A158DM28</accession>
<keyword evidence="1" id="KW-1003">Cell membrane</keyword>
<keyword evidence="2" id="KW-0472">Membrane</keyword>
<dbReference type="InterPro" id="IPR027417">
    <property type="entry name" value="P-loop_NTPase"/>
</dbReference>
<dbReference type="Proteomes" id="UP000054903">
    <property type="component" value="Unassembled WGS sequence"/>
</dbReference>
<dbReference type="GO" id="GO:0016887">
    <property type="term" value="F:ATP hydrolysis activity"/>
    <property type="evidence" value="ECO:0007669"/>
    <property type="project" value="InterPro"/>
</dbReference>